<evidence type="ECO:0000313" key="2">
    <source>
        <dbReference type="Proteomes" id="UP001151760"/>
    </source>
</evidence>
<accession>A0ABQ4XHE4</accession>
<name>A0ABQ4XHE4_9ASTR</name>
<dbReference type="Proteomes" id="UP001151760">
    <property type="component" value="Unassembled WGS sequence"/>
</dbReference>
<comment type="caution">
    <text evidence="1">The sequence shown here is derived from an EMBL/GenBank/DDBJ whole genome shotgun (WGS) entry which is preliminary data.</text>
</comment>
<evidence type="ECO:0000313" key="1">
    <source>
        <dbReference type="EMBL" id="GJS64723.1"/>
    </source>
</evidence>
<reference evidence="1" key="2">
    <citation type="submission" date="2022-01" db="EMBL/GenBank/DDBJ databases">
        <authorList>
            <person name="Yamashiro T."/>
            <person name="Shiraishi A."/>
            <person name="Satake H."/>
            <person name="Nakayama K."/>
        </authorList>
    </citation>
    <scope>NUCLEOTIDE SEQUENCE</scope>
</reference>
<keyword evidence="2" id="KW-1185">Reference proteome</keyword>
<reference evidence="1" key="1">
    <citation type="journal article" date="2022" name="Int. J. Mol. Sci.">
        <title>Draft Genome of Tanacetum Coccineum: Genomic Comparison of Closely Related Tanacetum-Family Plants.</title>
        <authorList>
            <person name="Yamashiro T."/>
            <person name="Shiraishi A."/>
            <person name="Nakayama K."/>
            <person name="Satake H."/>
        </authorList>
    </citation>
    <scope>NUCLEOTIDE SEQUENCE</scope>
</reference>
<dbReference type="EMBL" id="BQNB010009525">
    <property type="protein sequence ID" value="GJS64723.1"/>
    <property type="molecule type" value="Genomic_DNA"/>
</dbReference>
<organism evidence="1 2">
    <name type="scientific">Tanacetum coccineum</name>
    <dbReference type="NCBI Taxonomy" id="301880"/>
    <lineage>
        <taxon>Eukaryota</taxon>
        <taxon>Viridiplantae</taxon>
        <taxon>Streptophyta</taxon>
        <taxon>Embryophyta</taxon>
        <taxon>Tracheophyta</taxon>
        <taxon>Spermatophyta</taxon>
        <taxon>Magnoliopsida</taxon>
        <taxon>eudicotyledons</taxon>
        <taxon>Gunneridae</taxon>
        <taxon>Pentapetalae</taxon>
        <taxon>asterids</taxon>
        <taxon>campanulids</taxon>
        <taxon>Asterales</taxon>
        <taxon>Asteraceae</taxon>
        <taxon>Asteroideae</taxon>
        <taxon>Anthemideae</taxon>
        <taxon>Anthemidinae</taxon>
        <taxon>Tanacetum</taxon>
    </lineage>
</organism>
<proteinExistence type="predicted"/>
<protein>
    <submittedName>
        <fullName evidence="1">Uncharacterized protein</fullName>
    </submittedName>
</protein>
<gene>
    <name evidence="1" type="ORF">Tco_0679287</name>
</gene>
<sequence length="228" mass="27006">MPSSGRTRAQNLLEIKNCNMDLTKAGANRFLQINELDAMRLNAYESSISYKERTKRWHDKRIKTPINYEKGDKILLFNLRLWLFPRKLKSRWYGPFSVKPYQKDVLETDKQDDITLDDEGEVTLYLMRRILEVPRKFHWMILGGRFNQLSHVSSQLLSKPRNFGMIGIHGSIHLMKNWGRSRKAHLLEDKQIPNVEVFNTWMTLEGNTRDSGHIWRRNDKITRPKPNL</sequence>